<reference evidence="2 3" key="1">
    <citation type="submission" date="2012-04" db="EMBL/GenBank/DDBJ databases">
        <title>The Genome Sequence of Bacillus cereus HuA4-10.</title>
        <authorList>
            <consortium name="The Broad Institute Genome Sequencing Platform"/>
            <consortium name="The Broad Institute Genome Sequencing Center for Infectious Disease"/>
            <person name="Feldgarden M."/>
            <person name="Van der Auwera G.A."/>
            <person name="Mahillon J."/>
            <person name="Duprez V."/>
            <person name="Timmery S."/>
            <person name="Mattelet C."/>
            <person name="Dierick K."/>
            <person name="Sun M."/>
            <person name="Yu Z."/>
            <person name="Zhu L."/>
            <person name="Hu X."/>
            <person name="Shank E.B."/>
            <person name="Swiecicka I."/>
            <person name="Hansen B.M."/>
            <person name="Andrup L."/>
            <person name="Young S.K."/>
            <person name="Zeng Q."/>
            <person name="Gargeya S."/>
            <person name="Fitzgerald M."/>
            <person name="Haas B."/>
            <person name="Abouelleil A."/>
            <person name="Alvarado L."/>
            <person name="Arachchi H.M."/>
            <person name="Berlin A."/>
            <person name="Chapman S.B."/>
            <person name="Goldberg J."/>
            <person name="Griggs A."/>
            <person name="Gujja S."/>
            <person name="Hansen M."/>
            <person name="Howarth C."/>
            <person name="Imamovic A."/>
            <person name="Larimer J."/>
            <person name="McCowen C."/>
            <person name="Montmayeur A."/>
            <person name="Murphy C."/>
            <person name="Neiman D."/>
            <person name="Pearson M."/>
            <person name="Priest M."/>
            <person name="Roberts A."/>
            <person name="Saif S."/>
            <person name="Shea T."/>
            <person name="Sisk P."/>
            <person name="Sykes S."/>
            <person name="Wortman J."/>
            <person name="Nusbaum C."/>
            <person name="Birren B."/>
        </authorList>
    </citation>
    <scope>NUCLEOTIDE SEQUENCE [LARGE SCALE GENOMIC DNA]</scope>
    <source>
        <strain evidence="2 3">HuA4-10</strain>
    </source>
</reference>
<feature type="domain" description="PRTase-CE" evidence="1">
    <location>
        <begin position="31"/>
        <end position="344"/>
    </location>
</feature>
<evidence type="ECO:0000313" key="3">
    <source>
        <dbReference type="Proteomes" id="UP000006977"/>
    </source>
</evidence>
<dbReference type="EMBL" id="AHEA01000041">
    <property type="protein sequence ID" value="EJQ74339.1"/>
    <property type="molecule type" value="Genomic_DNA"/>
</dbReference>
<gene>
    <name evidence="2" type="ORF">IGC_04890</name>
</gene>
<name>J8DDU8_BACCE</name>
<dbReference type="Pfam" id="PF24390">
    <property type="entry name" value="PRTase-CE"/>
    <property type="match status" value="1"/>
</dbReference>
<sequence>MLKQIKEVNELVHTWDLDQEQRNKKLEILMKWEAQLEKEEFKTILEICNEFNYYSERLTAQAYKSVFEKNACSIEDFDTFIEQSLFMPLRRKDRFESAIGMFFSFINVNKINVNRTYVNSPADYLKKYKASKEYFRKIDNEYSQEDDNQEATILSLQKELQAYNKNTKLSSKIKKRISKLQFSKARRKLRLEKLIEDFHENYFSVKNLIIVDDFIGTGDSVVTLLKEIGRIIGDSVISINLFLWVIEASESGMEEIEKKAKELRIKIEISFYKISTDVLEEDIIFARNNINGVKEMIKKINKRNGLRTSRYCKNHAIASFVNAPNNNLTVLSEESSTWTALFLRTKRNKVKRKTSSAELKDTFQYLRK</sequence>
<accession>J8DDU8</accession>
<proteinExistence type="predicted"/>
<protein>
    <recommendedName>
        <fullName evidence="1">PRTase-CE domain-containing protein</fullName>
    </recommendedName>
</protein>
<evidence type="ECO:0000259" key="1">
    <source>
        <dbReference type="Pfam" id="PF24390"/>
    </source>
</evidence>
<dbReference type="Proteomes" id="UP000006977">
    <property type="component" value="Unassembled WGS sequence"/>
</dbReference>
<dbReference type="AlphaFoldDB" id="J8DDU8"/>
<dbReference type="PATRIC" id="fig|1053206.3.peg.4998"/>
<organism evidence="2 3">
    <name type="scientific">Bacillus cereus HuA4-10</name>
    <dbReference type="NCBI Taxonomy" id="1053206"/>
    <lineage>
        <taxon>Bacteria</taxon>
        <taxon>Bacillati</taxon>
        <taxon>Bacillota</taxon>
        <taxon>Bacilli</taxon>
        <taxon>Bacillales</taxon>
        <taxon>Bacillaceae</taxon>
        <taxon>Bacillus</taxon>
        <taxon>Bacillus cereus group</taxon>
    </lineage>
</organism>
<dbReference type="RefSeq" id="WP_002150848.1">
    <property type="nucleotide sequence ID" value="NZ_JH792149.1"/>
</dbReference>
<dbReference type="InterPro" id="IPR056920">
    <property type="entry name" value="PRTase-CE"/>
</dbReference>
<evidence type="ECO:0000313" key="2">
    <source>
        <dbReference type="EMBL" id="EJQ74339.1"/>
    </source>
</evidence>
<comment type="caution">
    <text evidence="2">The sequence shown here is derived from an EMBL/GenBank/DDBJ whole genome shotgun (WGS) entry which is preliminary data.</text>
</comment>
<dbReference type="HOGENOM" id="CLU_751531_0_0_9"/>